<keyword evidence="2" id="KW-0808">Transferase</keyword>
<feature type="domain" description="Polymerase beta nucleotidyltransferase" evidence="1">
    <location>
        <begin position="37"/>
        <end position="109"/>
    </location>
</feature>
<dbReference type="SUPFAM" id="SSF81301">
    <property type="entry name" value="Nucleotidyltransferase"/>
    <property type="match status" value="1"/>
</dbReference>
<protein>
    <submittedName>
        <fullName evidence="2">Nucleotidyltransferase domain-containing protein</fullName>
    </submittedName>
</protein>
<dbReference type="GO" id="GO:0016740">
    <property type="term" value="F:transferase activity"/>
    <property type="evidence" value="ECO:0007669"/>
    <property type="project" value="UniProtKB-KW"/>
</dbReference>
<organism evidence="2 3">
    <name type="scientific">Paenibacillus chitinolyticus</name>
    <dbReference type="NCBI Taxonomy" id="79263"/>
    <lineage>
        <taxon>Bacteria</taxon>
        <taxon>Bacillati</taxon>
        <taxon>Bacillota</taxon>
        <taxon>Bacilli</taxon>
        <taxon>Bacillales</taxon>
        <taxon>Paenibacillaceae</taxon>
        <taxon>Paenibacillus</taxon>
    </lineage>
</organism>
<dbReference type="InterPro" id="IPR043519">
    <property type="entry name" value="NT_sf"/>
</dbReference>
<sequence>MRSLTRILLGYGITNSNDTFRKEIQTVNTTEGFNLKKFTDYLASFDFVDEVLIIGSQVTGRAHIDSDIDVCVLCDGYDFVNYNLDWTLKKKDYEHRAEIHLIPLSKDDSRNMKFYYDNKASSVLMYKRQ</sequence>
<accession>A0A410WX19</accession>
<dbReference type="EMBL" id="CP026520">
    <property type="protein sequence ID" value="QAV18880.1"/>
    <property type="molecule type" value="Genomic_DNA"/>
</dbReference>
<dbReference type="CDD" id="cd05403">
    <property type="entry name" value="NT_KNTase_like"/>
    <property type="match status" value="1"/>
</dbReference>
<dbReference type="InterPro" id="IPR041633">
    <property type="entry name" value="Polbeta"/>
</dbReference>
<dbReference type="Proteomes" id="UP000288943">
    <property type="component" value="Chromosome"/>
</dbReference>
<evidence type="ECO:0000313" key="3">
    <source>
        <dbReference type="Proteomes" id="UP000288943"/>
    </source>
</evidence>
<gene>
    <name evidence="2" type="ORF">PC41400_14810</name>
</gene>
<dbReference type="AlphaFoldDB" id="A0A410WX19"/>
<evidence type="ECO:0000259" key="1">
    <source>
        <dbReference type="Pfam" id="PF18765"/>
    </source>
</evidence>
<reference evidence="2 3" key="1">
    <citation type="submission" date="2018-01" db="EMBL/GenBank/DDBJ databases">
        <title>The whole genome sequencing and assembly of Paenibacillus chitinolyticus KCCM 41400 strain.</title>
        <authorList>
            <person name="Kim J.-Y."/>
            <person name="Park M.-K."/>
            <person name="Lee Y.-J."/>
            <person name="Yi H."/>
            <person name="Bahn Y.-S."/>
            <person name="Kim J.F."/>
            <person name="Lee D.-W."/>
        </authorList>
    </citation>
    <scope>NUCLEOTIDE SEQUENCE [LARGE SCALE GENOMIC DNA]</scope>
    <source>
        <strain evidence="2 3">KCCM 41400</strain>
    </source>
</reference>
<dbReference type="KEGG" id="pchi:PC41400_14810"/>
<proteinExistence type="predicted"/>
<dbReference type="Gene3D" id="3.30.460.10">
    <property type="entry name" value="Beta Polymerase, domain 2"/>
    <property type="match status" value="1"/>
</dbReference>
<dbReference type="Pfam" id="PF18765">
    <property type="entry name" value="Polbeta"/>
    <property type="match status" value="1"/>
</dbReference>
<evidence type="ECO:0000313" key="2">
    <source>
        <dbReference type="EMBL" id="QAV18880.1"/>
    </source>
</evidence>
<name>A0A410WX19_9BACL</name>